<proteinExistence type="predicted"/>
<protein>
    <submittedName>
        <fullName evidence="1">Uncharacterized protein</fullName>
    </submittedName>
</protein>
<name>A0A7J9MUT5_GOSSC</name>
<dbReference type="OrthoDB" id="986315at2759"/>
<organism evidence="1 2">
    <name type="scientific">Gossypium schwendimanii</name>
    <name type="common">Cotton</name>
    <dbReference type="NCBI Taxonomy" id="34291"/>
    <lineage>
        <taxon>Eukaryota</taxon>
        <taxon>Viridiplantae</taxon>
        <taxon>Streptophyta</taxon>
        <taxon>Embryophyta</taxon>
        <taxon>Tracheophyta</taxon>
        <taxon>Spermatophyta</taxon>
        <taxon>Magnoliopsida</taxon>
        <taxon>eudicotyledons</taxon>
        <taxon>Gunneridae</taxon>
        <taxon>Pentapetalae</taxon>
        <taxon>rosids</taxon>
        <taxon>malvids</taxon>
        <taxon>Malvales</taxon>
        <taxon>Malvaceae</taxon>
        <taxon>Malvoideae</taxon>
        <taxon>Gossypium</taxon>
    </lineage>
</organism>
<dbReference type="EMBL" id="JABFAF010000013">
    <property type="protein sequence ID" value="MBA0874698.1"/>
    <property type="molecule type" value="Genomic_DNA"/>
</dbReference>
<evidence type="ECO:0000313" key="2">
    <source>
        <dbReference type="Proteomes" id="UP000593576"/>
    </source>
</evidence>
<reference evidence="1 2" key="1">
    <citation type="journal article" date="2019" name="Genome Biol. Evol.">
        <title>Insights into the evolution of the New World diploid cottons (Gossypium, subgenus Houzingenia) based on genome sequencing.</title>
        <authorList>
            <person name="Grover C.E."/>
            <person name="Arick M.A. 2nd"/>
            <person name="Thrash A."/>
            <person name="Conover J.L."/>
            <person name="Sanders W.S."/>
            <person name="Peterson D.G."/>
            <person name="Frelichowski J.E."/>
            <person name="Scheffler J.A."/>
            <person name="Scheffler B.E."/>
            <person name="Wendel J.F."/>
        </authorList>
    </citation>
    <scope>NUCLEOTIDE SEQUENCE [LARGE SCALE GENOMIC DNA]</scope>
    <source>
        <strain evidence="1">1</strain>
        <tissue evidence="1">Leaf</tissue>
    </source>
</reference>
<gene>
    <name evidence="1" type="ORF">Goshw_020843</name>
</gene>
<dbReference type="PANTHER" id="PTHR48200">
    <property type="entry name" value="PROTEIN, PUTATIVE-RELATED"/>
    <property type="match status" value="1"/>
</dbReference>
<comment type="caution">
    <text evidence="1">The sequence shown here is derived from an EMBL/GenBank/DDBJ whole genome shotgun (WGS) entry which is preliminary data.</text>
</comment>
<dbReference type="Proteomes" id="UP000593576">
    <property type="component" value="Unassembled WGS sequence"/>
</dbReference>
<dbReference type="AlphaFoldDB" id="A0A7J9MUT5"/>
<sequence length="70" mass="8376">MSNAWNQTRQIKILAMGPSMTPEYSQWRDQRVNDNIPVLNPETTRSLEEHLQEEMTKVDQWEKKFQNTRA</sequence>
<dbReference type="PANTHER" id="PTHR48200:SF1">
    <property type="entry name" value="AMINOTRANSFERASE-LIKE PLANT MOBILE DOMAIN-CONTAINING PROTEIN"/>
    <property type="match status" value="1"/>
</dbReference>
<evidence type="ECO:0000313" key="1">
    <source>
        <dbReference type="EMBL" id="MBA0874698.1"/>
    </source>
</evidence>
<accession>A0A7J9MUT5</accession>
<keyword evidence="2" id="KW-1185">Reference proteome</keyword>